<name>A0A8K0D5X0_IGNLU</name>
<dbReference type="Proteomes" id="UP000801492">
    <property type="component" value="Unassembled WGS sequence"/>
</dbReference>
<evidence type="ECO:0000256" key="1">
    <source>
        <dbReference type="SAM" id="MobiDB-lite"/>
    </source>
</evidence>
<reference evidence="2" key="1">
    <citation type="submission" date="2019-08" db="EMBL/GenBank/DDBJ databases">
        <title>The genome of the North American firefly Photinus pyralis.</title>
        <authorList>
            <consortium name="Photinus pyralis genome working group"/>
            <person name="Fallon T.R."/>
            <person name="Sander Lower S.E."/>
            <person name="Weng J.-K."/>
        </authorList>
    </citation>
    <scope>NUCLEOTIDE SEQUENCE</scope>
    <source>
        <strain evidence="2">TRF0915ILg1</strain>
        <tissue evidence="2">Whole body</tissue>
    </source>
</reference>
<feature type="region of interest" description="Disordered" evidence="1">
    <location>
        <begin position="1"/>
        <end position="69"/>
    </location>
</feature>
<gene>
    <name evidence="2" type="ORF">ILUMI_06105</name>
</gene>
<dbReference type="EMBL" id="VTPC01002400">
    <property type="protein sequence ID" value="KAF2900080.1"/>
    <property type="molecule type" value="Genomic_DNA"/>
</dbReference>
<sequence>MVQKQTRMPIKTGDGGRRRRKQYMSQEELGADSEAEDDRISESPADSDTEQKMEEDDDENKDKNGITKWTDQPGILAIKTRPEKIITHLAGVNQPFGNVKEPVECCKPFITDVMFSDIVKFTNKKLTASIKKYYERGTRRSFRA</sequence>
<evidence type="ECO:0000313" key="2">
    <source>
        <dbReference type="EMBL" id="KAF2900080.1"/>
    </source>
</evidence>
<keyword evidence="3" id="KW-1185">Reference proteome</keyword>
<dbReference type="OrthoDB" id="6779804at2759"/>
<accession>A0A8K0D5X0</accession>
<comment type="caution">
    <text evidence="2">The sequence shown here is derived from an EMBL/GenBank/DDBJ whole genome shotgun (WGS) entry which is preliminary data.</text>
</comment>
<organism evidence="2 3">
    <name type="scientific">Ignelater luminosus</name>
    <name type="common">Cucubano</name>
    <name type="synonym">Pyrophorus luminosus</name>
    <dbReference type="NCBI Taxonomy" id="2038154"/>
    <lineage>
        <taxon>Eukaryota</taxon>
        <taxon>Metazoa</taxon>
        <taxon>Ecdysozoa</taxon>
        <taxon>Arthropoda</taxon>
        <taxon>Hexapoda</taxon>
        <taxon>Insecta</taxon>
        <taxon>Pterygota</taxon>
        <taxon>Neoptera</taxon>
        <taxon>Endopterygota</taxon>
        <taxon>Coleoptera</taxon>
        <taxon>Polyphaga</taxon>
        <taxon>Elateriformia</taxon>
        <taxon>Elateroidea</taxon>
        <taxon>Elateridae</taxon>
        <taxon>Agrypninae</taxon>
        <taxon>Pyrophorini</taxon>
        <taxon>Ignelater</taxon>
    </lineage>
</organism>
<proteinExistence type="predicted"/>
<evidence type="ECO:0000313" key="3">
    <source>
        <dbReference type="Proteomes" id="UP000801492"/>
    </source>
</evidence>
<feature type="compositionally biased region" description="Acidic residues" evidence="1">
    <location>
        <begin position="29"/>
        <end position="59"/>
    </location>
</feature>
<dbReference type="AlphaFoldDB" id="A0A8K0D5X0"/>
<protein>
    <submittedName>
        <fullName evidence="2">Uncharacterized protein</fullName>
    </submittedName>
</protein>